<evidence type="ECO:0000313" key="3">
    <source>
        <dbReference type="Proteomes" id="UP001331761"/>
    </source>
</evidence>
<comment type="caution">
    <text evidence="2">The sequence shown here is derived from an EMBL/GenBank/DDBJ whole genome shotgun (WGS) entry which is preliminary data.</text>
</comment>
<proteinExistence type="predicted"/>
<name>A0AAN8EX70_TRICO</name>
<accession>A0AAN8EX70</accession>
<dbReference type="EMBL" id="WIXE01021108">
    <property type="protein sequence ID" value="KAK5968685.1"/>
    <property type="molecule type" value="Genomic_DNA"/>
</dbReference>
<dbReference type="AlphaFoldDB" id="A0AAN8EX70"/>
<organism evidence="2 3">
    <name type="scientific">Trichostrongylus colubriformis</name>
    <name type="common">Black scour worm</name>
    <dbReference type="NCBI Taxonomy" id="6319"/>
    <lineage>
        <taxon>Eukaryota</taxon>
        <taxon>Metazoa</taxon>
        <taxon>Ecdysozoa</taxon>
        <taxon>Nematoda</taxon>
        <taxon>Chromadorea</taxon>
        <taxon>Rhabditida</taxon>
        <taxon>Rhabditina</taxon>
        <taxon>Rhabditomorpha</taxon>
        <taxon>Strongyloidea</taxon>
        <taxon>Trichostrongylidae</taxon>
        <taxon>Trichostrongylus</taxon>
    </lineage>
</organism>
<keyword evidence="3" id="KW-1185">Reference proteome</keyword>
<sequence>MVAAPFKADNEDIEDPVRRSGYVSQNRHKTEHGCVDQQVRVNGSRSCGFQNFAQRISVPTSQHARFPHLLLSGYYRGAMFLLPSLIPRLRALQNPLVSRQHRRIKNARTSIAYFRNTWIEGAFEDIWCKWKLEELRTTNLPEAFHIRLGLLIDAYHPPSSVLIETLRKLNYEARAALKRLEKDPPRQNLAKDGSGKKTKNTRRNGFIQKML</sequence>
<reference evidence="2 3" key="1">
    <citation type="submission" date="2019-10" db="EMBL/GenBank/DDBJ databases">
        <title>Assembly and Annotation for the nematode Trichostrongylus colubriformis.</title>
        <authorList>
            <person name="Martin J."/>
        </authorList>
    </citation>
    <scope>NUCLEOTIDE SEQUENCE [LARGE SCALE GENOMIC DNA]</scope>
    <source>
        <strain evidence="2">G859</strain>
        <tissue evidence="2">Whole worm</tissue>
    </source>
</reference>
<feature type="region of interest" description="Disordered" evidence="1">
    <location>
        <begin position="182"/>
        <end position="204"/>
    </location>
</feature>
<evidence type="ECO:0000313" key="2">
    <source>
        <dbReference type="EMBL" id="KAK5968685.1"/>
    </source>
</evidence>
<evidence type="ECO:0000256" key="1">
    <source>
        <dbReference type="SAM" id="MobiDB-lite"/>
    </source>
</evidence>
<protein>
    <submittedName>
        <fullName evidence="2">Uncharacterized protein</fullName>
    </submittedName>
</protein>
<gene>
    <name evidence="2" type="ORF">GCK32_000289</name>
</gene>
<dbReference type="Proteomes" id="UP001331761">
    <property type="component" value="Unassembled WGS sequence"/>
</dbReference>